<dbReference type="Gene3D" id="3.10.50.40">
    <property type="match status" value="1"/>
</dbReference>
<dbReference type="Proteomes" id="UP000260665">
    <property type="component" value="Unassembled WGS sequence"/>
</dbReference>
<name>A0A3E1R8W0_9BURK</name>
<dbReference type="Gene3D" id="1.10.4030.10">
    <property type="entry name" value="Porin chaperone SurA, peptide-binding domain"/>
    <property type="match status" value="1"/>
</dbReference>
<dbReference type="InterPro" id="IPR050280">
    <property type="entry name" value="OMP_Chaperone_SurA"/>
</dbReference>
<evidence type="ECO:0000256" key="1">
    <source>
        <dbReference type="ARBA" id="ARBA00022729"/>
    </source>
</evidence>
<dbReference type="GO" id="GO:0003755">
    <property type="term" value="F:peptidyl-prolyl cis-trans isomerase activity"/>
    <property type="evidence" value="ECO:0007669"/>
    <property type="project" value="InterPro"/>
</dbReference>
<dbReference type="Pfam" id="PF13145">
    <property type="entry name" value="Rotamase_2"/>
    <property type="match status" value="1"/>
</dbReference>
<dbReference type="InterPro" id="IPR014274">
    <property type="entry name" value="PPIase_EpsD"/>
</dbReference>
<feature type="compositionally biased region" description="Low complexity" evidence="2">
    <location>
        <begin position="310"/>
        <end position="323"/>
    </location>
</feature>
<keyword evidence="1" id="KW-0732">Signal</keyword>
<dbReference type="NCBIfam" id="TIGR02925">
    <property type="entry name" value="cis_trans_EpsD"/>
    <property type="match status" value="1"/>
</dbReference>
<dbReference type="InterPro" id="IPR000297">
    <property type="entry name" value="PPIase_PpiC"/>
</dbReference>
<dbReference type="EMBL" id="QFZK01000012">
    <property type="protein sequence ID" value="RFO95794.1"/>
    <property type="molecule type" value="Genomic_DNA"/>
</dbReference>
<comment type="caution">
    <text evidence="4">The sequence shown here is derived from an EMBL/GenBank/DDBJ whole genome shotgun (WGS) entry which is preliminary data.</text>
</comment>
<sequence length="341" mass="37046">MAMVYSWCTPYPGRHLFQIANLHMKHLLKATPHILLASAMAFGLVACGKSEDKKVATQVAAKVGSEEISVHQINQVLNNANTKDATPDTVKKMSREVLEKLIDQQLAISQATEKKLDRSPDVVGQIESAKRDILARAYVQQLVASLPKPTAEEAKKYYAEHPQLFSERRVFNVQELIMPNQEGLAEQLGTLNKAGKSTEDIANYLKGKDIKFNGGAATRTAEQIPMDLLNKLQPLKDGQSLLAQTPQTITLIHLASSKTVPVDEATALPRIEQFLGNQRANEAIASNMKGLRQSAKIEYMGEFAKSDAAPAVSAAASQPAPAAKAEDQNKATLEKGIAGLK</sequence>
<accession>A0A3E1R8W0</accession>
<evidence type="ECO:0000256" key="2">
    <source>
        <dbReference type="SAM" id="MobiDB-lite"/>
    </source>
</evidence>
<feature type="domain" description="PpiC" evidence="3">
    <location>
        <begin position="149"/>
        <end position="265"/>
    </location>
</feature>
<dbReference type="PANTHER" id="PTHR47637:SF1">
    <property type="entry name" value="CHAPERONE SURA"/>
    <property type="match status" value="1"/>
</dbReference>
<keyword evidence="4" id="KW-0413">Isomerase</keyword>
<dbReference type="SUPFAM" id="SSF109998">
    <property type="entry name" value="Triger factor/SurA peptide-binding domain-like"/>
    <property type="match status" value="1"/>
</dbReference>
<feature type="region of interest" description="Disordered" evidence="2">
    <location>
        <begin position="310"/>
        <end position="341"/>
    </location>
</feature>
<dbReference type="InterPro" id="IPR046357">
    <property type="entry name" value="PPIase_dom_sf"/>
</dbReference>
<evidence type="ECO:0000313" key="4">
    <source>
        <dbReference type="EMBL" id="RFO95794.1"/>
    </source>
</evidence>
<proteinExistence type="predicted"/>
<evidence type="ECO:0000259" key="3">
    <source>
        <dbReference type="Pfam" id="PF13145"/>
    </source>
</evidence>
<organism evidence="4 5">
    <name type="scientific">Rhodoferax lacus</name>
    <dbReference type="NCBI Taxonomy" id="2184758"/>
    <lineage>
        <taxon>Bacteria</taxon>
        <taxon>Pseudomonadati</taxon>
        <taxon>Pseudomonadota</taxon>
        <taxon>Betaproteobacteria</taxon>
        <taxon>Burkholderiales</taxon>
        <taxon>Comamonadaceae</taxon>
        <taxon>Rhodoferax</taxon>
    </lineage>
</organism>
<dbReference type="Pfam" id="PF13624">
    <property type="entry name" value="SurA_N_3"/>
    <property type="match status" value="1"/>
</dbReference>
<gene>
    <name evidence="4" type="primary">epsD</name>
    <name evidence="4" type="ORF">DIC66_16535</name>
</gene>
<reference evidence="4 5" key="1">
    <citation type="submission" date="2018-05" db="EMBL/GenBank/DDBJ databases">
        <title>Rhodoferax soyangensis sp.nov., isolated from an oligotrophic freshwater lake.</title>
        <authorList>
            <person name="Park M."/>
        </authorList>
    </citation>
    <scope>NUCLEOTIDE SEQUENCE [LARGE SCALE GENOMIC DNA]</scope>
    <source>
        <strain evidence="4 5">IMCC26218</strain>
    </source>
</reference>
<dbReference type="AlphaFoldDB" id="A0A3E1R8W0"/>
<dbReference type="PANTHER" id="PTHR47637">
    <property type="entry name" value="CHAPERONE SURA"/>
    <property type="match status" value="1"/>
</dbReference>
<feature type="compositionally biased region" description="Basic and acidic residues" evidence="2">
    <location>
        <begin position="324"/>
        <end position="333"/>
    </location>
</feature>
<dbReference type="InterPro" id="IPR027304">
    <property type="entry name" value="Trigger_fact/SurA_dom_sf"/>
</dbReference>
<protein>
    <submittedName>
        <fullName evidence="4">Peptidyl-prolyl cis-trans isomerase, EpsD family</fullName>
    </submittedName>
</protein>
<keyword evidence="5" id="KW-1185">Reference proteome</keyword>
<evidence type="ECO:0000313" key="5">
    <source>
        <dbReference type="Proteomes" id="UP000260665"/>
    </source>
</evidence>
<dbReference type="Gene3D" id="1.10.8.1040">
    <property type="match status" value="1"/>
</dbReference>